<organism evidence="1 2">
    <name type="scientific">Salinispora tropica (strain ATCC BAA-916 / DSM 44818 / JCM 13857 / NBRC 105044 / CNB-440)</name>
    <dbReference type="NCBI Taxonomy" id="369723"/>
    <lineage>
        <taxon>Bacteria</taxon>
        <taxon>Bacillati</taxon>
        <taxon>Actinomycetota</taxon>
        <taxon>Actinomycetes</taxon>
        <taxon>Micromonosporales</taxon>
        <taxon>Micromonosporaceae</taxon>
        <taxon>Salinispora</taxon>
    </lineage>
</organism>
<dbReference type="Proteomes" id="UP000000235">
    <property type="component" value="Chromosome"/>
</dbReference>
<dbReference type="KEGG" id="stp:Strop_0554"/>
<sequence>MEAKTDYTSAYEVREGRVHVTIRAAEERTHSLGLWGDRVTELWPRVELHTDHEPSAREPYGFVKIRGRDYRLHTLVQQVPEGQRWNDRLGSEVVWRHESHPYRGGYVNGNLLPVGFDSKARERLCEIEIEVLTLFEAFCPDWQRISARLGLEAQRSSQEHKTRLAHKEMAQAEEKIAEINKRIAEL</sequence>
<evidence type="ECO:0000313" key="1">
    <source>
        <dbReference type="EMBL" id="ABP53036.1"/>
    </source>
</evidence>
<keyword evidence="2" id="KW-1185">Reference proteome</keyword>
<gene>
    <name evidence="1" type="ordered locus">Strop_0554</name>
</gene>
<name>A4X2D6_SALTO</name>
<dbReference type="AlphaFoldDB" id="A4X2D6"/>
<dbReference type="EMBL" id="CP000667">
    <property type="protein sequence ID" value="ABP53036.1"/>
    <property type="molecule type" value="Genomic_DNA"/>
</dbReference>
<evidence type="ECO:0000313" key="2">
    <source>
        <dbReference type="Proteomes" id="UP000000235"/>
    </source>
</evidence>
<protein>
    <submittedName>
        <fullName evidence="1">Uncharacterized protein</fullName>
    </submittedName>
</protein>
<dbReference type="HOGENOM" id="CLU_1453453_0_0_11"/>
<accession>A4X2D6</accession>
<reference evidence="2" key="1">
    <citation type="journal article" date="2007" name="Proc. Natl. Acad. Sci. U.S.A.">
        <title>Genome sequencing reveals complex secondary metabolome in the marine actinomycete Salinispora tropica.</title>
        <authorList>
            <person name="Udwary D.W."/>
            <person name="Zeigler L."/>
            <person name="Asolkar R.N."/>
            <person name="Singan V."/>
            <person name="Lapidus A."/>
            <person name="Fenical W."/>
            <person name="Jensen P.R."/>
            <person name="Moore B.S."/>
        </authorList>
    </citation>
    <scope>NUCLEOTIDE SEQUENCE [LARGE SCALE GENOMIC DNA]</scope>
    <source>
        <strain evidence="2">ATCC BAA-916 / DSM 44818 / CNB-440</strain>
    </source>
</reference>
<dbReference type="STRING" id="369723.Strop_0554"/>
<proteinExistence type="predicted"/>